<dbReference type="AlphaFoldDB" id="A0A2T1A4L2"/>
<evidence type="ECO:0000313" key="2">
    <source>
        <dbReference type="EMBL" id="PRZ43535.1"/>
    </source>
</evidence>
<feature type="domain" description="Transcription regulator PadR N-terminal" evidence="1">
    <location>
        <begin position="13"/>
        <end position="86"/>
    </location>
</feature>
<dbReference type="OrthoDB" id="122286at2"/>
<keyword evidence="3" id="KW-1185">Reference proteome</keyword>
<reference evidence="2 3" key="1">
    <citation type="submission" date="2018-03" db="EMBL/GenBank/DDBJ databases">
        <title>Genomic Encyclopedia of Archaeal and Bacterial Type Strains, Phase II (KMG-II): from individual species to whole genera.</title>
        <authorList>
            <person name="Goeker M."/>
        </authorList>
    </citation>
    <scope>NUCLEOTIDE SEQUENCE [LARGE SCALE GENOMIC DNA]</scope>
    <source>
        <strain evidence="2 3">DSM 100065</strain>
    </source>
</reference>
<organism evidence="2 3">
    <name type="scientific">Antricoccus suffuscus</name>
    <dbReference type="NCBI Taxonomy" id="1629062"/>
    <lineage>
        <taxon>Bacteria</taxon>
        <taxon>Bacillati</taxon>
        <taxon>Actinomycetota</taxon>
        <taxon>Actinomycetes</taxon>
        <taxon>Geodermatophilales</taxon>
        <taxon>Antricoccaceae</taxon>
        <taxon>Antricoccus</taxon>
    </lineage>
</organism>
<dbReference type="Proteomes" id="UP000237752">
    <property type="component" value="Unassembled WGS sequence"/>
</dbReference>
<dbReference type="SUPFAM" id="SSF46785">
    <property type="entry name" value="Winged helix' DNA-binding domain"/>
    <property type="match status" value="1"/>
</dbReference>
<gene>
    <name evidence="2" type="ORF">CLV47_102223</name>
</gene>
<evidence type="ECO:0000259" key="1">
    <source>
        <dbReference type="Pfam" id="PF03551"/>
    </source>
</evidence>
<comment type="caution">
    <text evidence="2">The sequence shown here is derived from an EMBL/GenBank/DDBJ whole genome shotgun (WGS) entry which is preliminary data.</text>
</comment>
<dbReference type="InterPro" id="IPR005149">
    <property type="entry name" value="Tscrpt_reg_PadR_N"/>
</dbReference>
<proteinExistence type="predicted"/>
<dbReference type="Pfam" id="PF03551">
    <property type="entry name" value="PadR"/>
    <property type="match status" value="1"/>
</dbReference>
<protein>
    <submittedName>
        <fullName evidence="2">PadR family transcriptional regulator</fullName>
    </submittedName>
</protein>
<dbReference type="InterPro" id="IPR036388">
    <property type="entry name" value="WH-like_DNA-bd_sf"/>
</dbReference>
<accession>A0A2T1A4L2</accession>
<dbReference type="EMBL" id="PVUE01000002">
    <property type="protein sequence ID" value="PRZ43535.1"/>
    <property type="molecule type" value="Genomic_DNA"/>
</dbReference>
<dbReference type="InterPro" id="IPR052509">
    <property type="entry name" value="Metal_resp_DNA-bind_regulator"/>
</dbReference>
<name>A0A2T1A4L2_9ACTN</name>
<dbReference type="Gene3D" id="1.10.10.10">
    <property type="entry name" value="Winged helix-like DNA-binding domain superfamily/Winged helix DNA-binding domain"/>
    <property type="match status" value="1"/>
</dbReference>
<dbReference type="PANTHER" id="PTHR33169:SF14">
    <property type="entry name" value="TRANSCRIPTIONAL REGULATOR RV3488"/>
    <property type="match status" value="1"/>
</dbReference>
<sequence length="114" mass="12378">MTHSSLQTSTYLILAALADQPRHGYAIMRDATELSGGAVKIRAGTLYAALDRLTNEGLVVVDHEEVIESRLRRYYRLTATGVAVLTEETAARAAMARATGRRLRGLNAHGAQAR</sequence>
<dbReference type="RefSeq" id="WP_106347691.1">
    <property type="nucleotide sequence ID" value="NZ_PVUE01000002.1"/>
</dbReference>
<dbReference type="PANTHER" id="PTHR33169">
    <property type="entry name" value="PADR-FAMILY TRANSCRIPTIONAL REGULATOR"/>
    <property type="match status" value="1"/>
</dbReference>
<dbReference type="InterPro" id="IPR036390">
    <property type="entry name" value="WH_DNA-bd_sf"/>
</dbReference>
<evidence type="ECO:0000313" key="3">
    <source>
        <dbReference type="Proteomes" id="UP000237752"/>
    </source>
</evidence>